<dbReference type="PANTHER" id="PTHR46481">
    <property type="entry name" value="ZINC FINGER BED DOMAIN-CONTAINING PROTEIN 4"/>
    <property type="match status" value="1"/>
</dbReference>
<evidence type="ECO:0000256" key="6">
    <source>
        <dbReference type="SAM" id="MobiDB-lite"/>
    </source>
</evidence>
<dbReference type="PANTHER" id="PTHR46481:SF10">
    <property type="entry name" value="ZINC FINGER BED DOMAIN-CONTAINING PROTEIN 39"/>
    <property type="match status" value="1"/>
</dbReference>
<feature type="compositionally biased region" description="Acidic residues" evidence="6">
    <location>
        <begin position="40"/>
        <end position="49"/>
    </location>
</feature>
<keyword evidence="2" id="KW-0479">Metal-binding</keyword>
<comment type="caution">
    <text evidence="7">The sequence shown here is derived from an EMBL/GenBank/DDBJ whole genome shotgun (WGS) entry which is preliminary data.</text>
</comment>
<keyword evidence="5" id="KW-0539">Nucleus</keyword>
<sequence length="584" mass="66955">MQRRSRAHKGASLTNRASSSSMPEPRADNEEDDCKTLDEALLDEPESETVSEAAPQTPKDSVAMPDSQCVKWPAYRCHFYSNWRKTKERVYAKCNLCLDNKYHIGIKSSFSNFIRHLQRFHKEEWDSFESSKESKQPSIRSLVSPRVPSRGRKVQLDRLLCQMVITDNLPLNIVRRQGFRSLISALYPDYKIPSPEKLRKLIDELFEETKAALRDKLERVNSTSIIMDLWSSKTMRGYLGISCTGVTEDYEPFNASLSLRPMQGRHTGAAIFAEYESVVKEWNITNKVIRVMTDNASNMKSAFSTSLPSWEAAPSRGGMPMTDDTDECDDDDDDDDDVDGWVDLELEIDEETELWGVVPVDGEDQEYIQLKFDLEEIFDEYLTTSENRPSLVSRFRFRNGCTIKDNLLRLETAINIGFENKKTTSAIFLDLAKAYDSTWITGLLYKITKLKIHGPILRWIKNFITERNIAVRMDNNISTDRRLEENSVENSHKRLLFPIVDNSPLNGPSKSSGPSYSVKKRVSTYSWNEETIQLLIQSVSQYPVLFDITFADYKDVTVHVRANDSIAKGLPKNCSYTFTFPLLY</sequence>
<dbReference type="EMBL" id="LRGB01000233">
    <property type="protein sequence ID" value="KZS20284.1"/>
    <property type="molecule type" value="Genomic_DNA"/>
</dbReference>
<dbReference type="SUPFAM" id="SSF140996">
    <property type="entry name" value="Hermes dimerisation domain"/>
    <property type="match status" value="1"/>
</dbReference>
<dbReference type="AlphaFoldDB" id="A0A162R737"/>
<evidence type="ECO:0000256" key="1">
    <source>
        <dbReference type="ARBA" id="ARBA00004123"/>
    </source>
</evidence>
<name>A0A162R737_9CRUS</name>
<keyword evidence="4" id="KW-0862">Zinc</keyword>
<evidence type="ECO:0000313" key="8">
    <source>
        <dbReference type="Proteomes" id="UP000076858"/>
    </source>
</evidence>
<evidence type="ECO:0000256" key="5">
    <source>
        <dbReference type="ARBA" id="ARBA00023242"/>
    </source>
</evidence>
<dbReference type="GO" id="GO:0005634">
    <property type="term" value="C:nucleus"/>
    <property type="evidence" value="ECO:0007669"/>
    <property type="project" value="UniProtKB-SubCell"/>
</dbReference>
<keyword evidence="8" id="KW-1185">Reference proteome</keyword>
<feature type="region of interest" description="Disordered" evidence="6">
    <location>
        <begin position="308"/>
        <end position="336"/>
    </location>
</feature>
<keyword evidence="3" id="KW-0863">Zinc-finger</keyword>
<proteinExistence type="predicted"/>
<dbReference type="SUPFAM" id="SSF53098">
    <property type="entry name" value="Ribonuclease H-like"/>
    <property type="match status" value="1"/>
</dbReference>
<dbReference type="OrthoDB" id="2438421at2759"/>
<organism evidence="7 8">
    <name type="scientific">Daphnia magna</name>
    <dbReference type="NCBI Taxonomy" id="35525"/>
    <lineage>
        <taxon>Eukaryota</taxon>
        <taxon>Metazoa</taxon>
        <taxon>Ecdysozoa</taxon>
        <taxon>Arthropoda</taxon>
        <taxon>Crustacea</taxon>
        <taxon>Branchiopoda</taxon>
        <taxon>Diplostraca</taxon>
        <taxon>Cladocera</taxon>
        <taxon>Anomopoda</taxon>
        <taxon>Daphniidae</taxon>
        <taxon>Daphnia</taxon>
    </lineage>
</organism>
<feature type="region of interest" description="Disordered" evidence="6">
    <location>
        <begin position="1"/>
        <end position="64"/>
    </location>
</feature>
<feature type="compositionally biased region" description="Polar residues" evidence="6">
    <location>
        <begin position="12"/>
        <end position="22"/>
    </location>
</feature>
<comment type="subcellular location">
    <subcellularLocation>
        <location evidence="1">Nucleus</location>
    </subcellularLocation>
</comment>
<dbReference type="Proteomes" id="UP000076858">
    <property type="component" value="Unassembled WGS sequence"/>
</dbReference>
<reference evidence="7 8" key="1">
    <citation type="submission" date="2016-03" db="EMBL/GenBank/DDBJ databases">
        <title>EvidentialGene: Evidence-directed Construction of Genes on Genomes.</title>
        <authorList>
            <person name="Gilbert D.G."/>
            <person name="Choi J.-H."/>
            <person name="Mockaitis K."/>
            <person name="Colbourne J."/>
            <person name="Pfrender M."/>
        </authorList>
    </citation>
    <scope>NUCLEOTIDE SEQUENCE [LARGE SCALE GENOMIC DNA]</scope>
    <source>
        <strain evidence="7 8">Xinb3</strain>
        <tissue evidence="7">Complete organism</tissue>
    </source>
</reference>
<evidence type="ECO:0000313" key="7">
    <source>
        <dbReference type="EMBL" id="KZS20284.1"/>
    </source>
</evidence>
<evidence type="ECO:0000256" key="2">
    <source>
        <dbReference type="ARBA" id="ARBA00022723"/>
    </source>
</evidence>
<gene>
    <name evidence="7" type="ORF">APZ42_013065</name>
</gene>
<dbReference type="InterPro" id="IPR052035">
    <property type="entry name" value="ZnF_BED_domain_contain"/>
</dbReference>
<dbReference type="InterPro" id="IPR012337">
    <property type="entry name" value="RNaseH-like_sf"/>
</dbReference>
<feature type="compositionally biased region" description="Acidic residues" evidence="6">
    <location>
        <begin position="323"/>
        <end position="336"/>
    </location>
</feature>
<evidence type="ECO:0000256" key="3">
    <source>
        <dbReference type="ARBA" id="ARBA00022771"/>
    </source>
</evidence>
<dbReference type="GO" id="GO:0008270">
    <property type="term" value="F:zinc ion binding"/>
    <property type="evidence" value="ECO:0007669"/>
    <property type="project" value="UniProtKB-KW"/>
</dbReference>
<protein>
    <submittedName>
        <fullName evidence="7">Uncharacterized protein</fullName>
    </submittedName>
</protein>
<evidence type="ECO:0000256" key="4">
    <source>
        <dbReference type="ARBA" id="ARBA00022833"/>
    </source>
</evidence>
<accession>A0A162R737</accession>